<dbReference type="Pfam" id="PF00202">
    <property type="entry name" value="Aminotran_3"/>
    <property type="match status" value="1"/>
</dbReference>
<dbReference type="InterPro" id="IPR014031">
    <property type="entry name" value="Ketoacyl_synth_C"/>
</dbReference>
<dbReference type="CDD" id="cd00833">
    <property type="entry name" value="PKS"/>
    <property type="match status" value="1"/>
</dbReference>
<evidence type="ECO:0000256" key="4">
    <source>
        <dbReference type="ARBA" id="ARBA00022898"/>
    </source>
</evidence>
<evidence type="ECO:0000259" key="7">
    <source>
        <dbReference type="PROSITE" id="PS50075"/>
    </source>
</evidence>
<dbReference type="InterPro" id="IPR001227">
    <property type="entry name" value="Ac_transferase_dom_sf"/>
</dbReference>
<protein>
    <submittedName>
        <fullName evidence="9">Aminotransferase class III-fold pyridoxal phosphate-dependent enzyme</fullName>
    </submittedName>
</protein>
<dbReference type="SUPFAM" id="SSF47336">
    <property type="entry name" value="ACP-like"/>
    <property type="match status" value="1"/>
</dbReference>
<dbReference type="GO" id="GO:0008483">
    <property type="term" value="F:transaminase activity"/>
    <property type="evidence" value="ECO:0007669"/>
    <property type="project" value="UniProtKB-KW"/>
</dbReference>
<dbReference type="PROSITE" id="PS52004">
    <property type="entry name" value="KS3_2"/>
    <property type="match status" value="1"/>
</dbReference>
<dbReference type="InterPro" id="IPR016036">
    <property type="entry name" value="Malonyl_transacylase_ACP-bd"/>
</dbReference>
<dbReference type="PROSITE" id="PS50075">
    <property type="entry name" value="CARRIER"/>
    <property type="match status" value="1"/>
</dbReference>
<dbReference type="PANTHER" id="PTHR43775">
    <property type="entry name" value="FATTY ACID SYNTHASE"/>
    <property type="match status" value="1"/>
</dbReference>
<accession>A0A6B2QVG2</accession>
<keyword evidence="3 9" id="KW-0808">Transferase</keyword>
<dbReference type="InterPro" id="IPR015424">
    <property type="entry name" value="PyrdxlP-dep_Trfase"/>
</dbReference>
<dbReference type="SUPFAM" id="SSF53383">
    <property type="entry name" value="PLP-dependent transferases"/>
    <property type="match status" value="1"/>
</dbReference>
<dbReference type="GO" id="GO:0004312">
    <property type="term" value="F:fatty acid synthase activity"/>
    <property type="evidence" value="ECO:0007669"/>
    <property type="project" value="TreeGrafter"/>
</dbReference>
<name>A0A6B2QVG2_9BURK</name>
<feature type="region of interest" description="Disordered" evidence="6">
    <location>
        <begin position="1129"/>
        <end position="1160"/>
    </location>
</feature>
<evidence type="ECO:0000256" key="1">
    <source>
        <dbReference type="ARBA" id="ARBA00022450"/>
    </source>
</evidence>
<keyword evidence="9" id="KW-0032">Aminotransferase</keyword>
<evidence type="ECO:0000256" key="3">
    <source>
        <dbReference type="ARBA" id="ARBA00022679"/>
    </source>
</evidence>
<dbReference type="PANTHER" id="PTHR43775:SF37">
    <property type="entry name" value="SI:DKEY-61P9.11"/>
    <property type="match status" value="1"/>
</dbReference>
<feature type="domain" description="Carrier" evidence="7">
    <location>
        <begin position="939"/>
        <end position="1014"/>
    </location>
</feature>
<dbReference type="Pfam" id="PF00109">
    <property type="entry name" value="ketoacyl-synt"/>
    <property type="match status" value="1"/>
</dbReference>
<feature type="compositionally biased region" description="Low complexity" evidence="6">
    <location>
        <begin position="1129"/>
        <end position="1141"/>
    </location>
</feature>
<dbReference type="InterPro" id="IPR016035">
    <property type="entry name" value="Acyl_Trfase/lysoPLipase"/>
</dbReference>
<dbReference type="GO" id="GO:0004315">
    <property type="term" value="F:3-oxoacyl-[acyl-carrier-protein] synthase activity"/>
    <property type="evidence" value="ECO:0007669"/>
    <property type="project" value="InterPro"/>
</dbReference>
<comment type="function">
    <text evidence="5">Involved in production of the polyketide antibiotic thailandamide.</text>
</comment>
<dbReference type="InterPro" id="IPR036736">
    <property type="entry name" value="ACP-like_sf"/>
</dbReference>
<dbReference type="Pfam" id="PF00698">
    <property type="entry name" value="Acyl_transf_1"/>
    <property type="match status" value="1"/>
</dbReference>
<dbReference type="Gene3D" id="3.40.640.10">
    <property type="entry name" value="Type I PLP-dependent aspartate aminotransferase-like (Major domain)"/>
    <property type="match status" value="1"/>
</dbReference>
<dbReference type="GO" id="GO:0006633">
    <property type="term" value="P:fatty acid biosynthetic process"/>
    <property type="evidence" value="ECO:0007669"/>
    <property type="project" value="InterPro"/>
</dbReference>
<evidence type="ECO:0000259" key="8">
    <source>
        <dbReference type="PROSITE" id="PS52004"/>
    </source>
</evidence>
<keyword evidence="2" id="KW-0597">Phosphoprotein</keyword>
<keyword evidence="4" id="KW-0663">Pyridoxal phosphate</keyword>
<reference evidence="9" key="1">
    <citation type="submission" date="2020-02" db="EMBL/GenBank/DDBJ databases">
        <authorList>
            <person name="Chen W.-M."/>
        </authorList>
    </citation>
    <scope>NUCLEOTIDE SEQUENCE</scope>
    <source>
        <strain evidence="9">NBD-18</strain>
    </source>
</reference>
<evidence type="ECO:0000313" key="9">
    <source>
        <dbReference type="EMBL" id="NDY82141.1"/>
    </source>
</evidence>
<dbReference type="SUPFAM" id="SSF52151">
    <property type="entry name" value="FabD/lysophospholipase-like"/>
    <property type="match status" value="1"/>
</dbReference>
<dbReference type="RefSeq" id="WP_163651466.1">
    <property type="nucleotide sequence ID" value="NZ_JAAGRN010000002.1"/>
</dbReference>
<dbReference type="Pfam" id="PF22621">
    <property type="entry name" value="CurL-like_PKS_C"/>
    <property type="match status" value="1"/>
</dbReference>
<feature type="domain" description="Ketosynthase family 3 (KS3)" evidence="8">
    <location>
        <begin position="34"/>
        <end position="460"/>
    </location>
</feature>
<dbReference type="Gene3D" id="3.30.70.3290">
    <property type="match status" value="1"/>
</dbReference>
<dbReference type="SUPFAM" id="SSF53901">
    <property type="entry name" value="Thiolase-like"/>
    <property type="match status" value="1"/>
</dbReference>
<evidence type="ECO:0000256" key="2">
    <source>
        <dbReference type="ARBA" id="ARBA00022553"/>
    </source>
</evidence>
<dbReference type="InterPro" id="IPR005814">
    <property type="entry name" value="Aminotrans_3"/>
</dbReference>
<organism evidence="9">
    <name type="scientific">Sheuella amnicola</name>
    <dbReference type="NCBI Taxonomy" id="2707330"/>
    <lineage>
        <taxon>Bacteria</taxon>
        <taxon>Pseudomonadati</taxon>
        <taxon>Pseudomonadota</taxon>
        <taxon>Betaproteobacteria</taxon>
        <taxon>Burkholderiales</taxon>
        <taxon>Alcaligenaceae</taxon>
        <taxon>Sheuella</taxon>
    </lineage>
</organism>
<dbReference type="Pfam" id="PF00550">
    <property type="entry name" value="PP-binding"/>
    <property type="match status" value="1"/>
</dbReference>
<dbReference type="Gene3D" id="3.90.1150.10">
    <property type="entry name" value="Aspartate Aminotransferase, domain 1"/>
    <property type="match status" value="1"/>
</dbReference>
<dbReference type="InterPro" id="IPR018201">
    <property type="entry name" value="Ketoacyl_synth_AS"/>
</dbReference>
<dbReference type="InterPro" id="IPR009081">
    <property type="entry name" value="PP-bd_ACP"/>
</dbReference>
<dbReference type="Gene3D" id="3.40.47.10">
    <property type="match status" value="1"/>
</dbReference>
<dbReference type="Gene3D" id="1.10.1200.10">
    <property type="entry name" value="ACP-like"/>
    <property type="match status" value="1"/>
</dbReference>
<dbReference type="InterPro" id="IPR014030">
    <property type="entry name" value="Ketoacyl_synth_N"/>
</dbReference>
<dbReference type="FunFam" id="3.40.47.10:FF:000019">
    <property type="entry name" value="Polyketide synthase type I"/>
    <property type="match status" value="1"/>
</dbReference>
<sequence length="1617" mass="176270">MSDNASTPLSPLQKAFAAIQLLKKELDTANKQLNEPIAIIGMSCRAPGAKNSDELWDLIRAGKDAISDIPSSRWNAQEYYDPRPGTPGKAYTLRGGFIENVDKFDANFFNISAREAEGMDPQQRLLLEVSWESLENAGIVPSSLNETATGVFVGVTSSDYGLLQADSDRRNESNPYFNTGTPLNACAGRISYVLGLQGPSMAVDTACSSSLTAIHLACTSLRAKDCDIALTGGVNLMLSPLLNVTLSEAGMMSPQGMCKTFSEDADGYVRGEGCGIVVLKRLSDAIACKDNILAVIRATGVNQDGASSGFTVPNGLAQQKLINKTLEKAGIQPHEIDYIEAHGTGTPLGDPIEAQSLGITIGKADQRDRPLLVGSVKSNIGHLESAAGVLGLIKLIKALEHKELPPTLHVSHPSSRIPWADLNLQPNSELKPWLSRNGSRRAGLSAFGASGSNAHLILEEAPPRDESIQKNDSARIQVLALSAKSDAALIQTVSVYRNLIENNEFALSDICLSANRYRDHFKRRAAFVVSSKTQALDLLSKFSPDITLPNLFISPKELKKTPRVAFVFSGQGSIYSGMAKELYQQQPLFKNSLDECCKVLDPILKQPLLQLIFSDLPDESALLNQKAQYAQPALFCIQYALSKMWMALGVTPCAVAGHSLGEYAAACIAGVISLDDALNIVAERGRLTDLLENDGTMMVAFTSTEKIKPLIENYTSEVSIGVINDKNNVVLSGNKQALDKIRTRCKDLGIDTHPLNVTHAFHSPLIDPLLDDFETVARTLSYKQPTLAFYSSLTGQILDHDTKIDAHYWRRHYREPVRFSEALSSLEHSKPDLVIEISPNPILAGIGKHQLKLLDWLPSLQRNQSDNLIIASTIAKLYSLGLSIDWSEWNFDSSHRITNLPTYQFQRQRYWISSKEQTIMNAPTTQNLQAPVTVADNYQPILNKLLQLFSELFRVSPEEIDIHSPFVELGADSLVLLSGARVIEDNFGVKIDIRQFFEEISSISAIAHYLNSHSATKAASAVQATVSSDTSIPTPVQAPVQAPIQTPVQALVTPMPTHPPVSMQAAITINPGNSTALNQLILAQTQLMSQQLAIMQAMGNKPIVAKSAGVVASTTSSALPIPVSAPVSAPAPIPASSTSQQSEDRSSPLRALNIPITPTSGNLTEQQSNYLNNLIDRYQKKTPKSKALVQSSRKGLADSRASIGFRFSTKEILYPISGVDSTGSRIWDVDGNNYIDLTMGFGVLLFGSKPEFLNGVIEQELQHGFQLGPRSIYMPEITELFTELTGHDRVAFTNSGTEAVMIAMRLARAGTGKNKIVIFDGAYNGHSDGTLVKSIVVNGELISEPLAPGVPPSIAKDVFVLEYGTQKSLEFIREHAHELAAVLVEPVQSRRLDFQPFDFLRQLRTLTTEKDVALIFDEMVSGFRVHPAGVQGLLGIKADLATYGKIIGGGLPIGAVAGSSRFMDGIDGGYWEYGDSSYPKATRTYFGGTFCQHPLSMATCLATLRKLKAEGPELQDKLNSRTTELANRLNQYFESESVPIKVLHFGSTFQFKFSGNLELFYYQLLEKGVYIWEWRACFLSTAHTDQDIEELIQAVKDSVVALRDGGYIKNVSISTVN</sequence>
<dbReference type="InterPro" id="IPR020841">
    <property type="entry name" value="PKS_Beta-ketoAc_synthase_dom"/>
</dbReference>
<dbReference type="InterPro" id="IPR050091">
    <property type="entry name" value="PKS_NRPS_Biosynth_Enz"/>
</dbReference>
<keyword evidence="1" id="KW-0596">Phosphopantetheine</keyword>
<dbReference type="InterPro" id="IPR016039">
    <property type="entry name" value="Thiolase-like"/>
</dbReference>
<dbReference type="InterPro" id="IPR014043">
    <property type="entry name" value="Acyl_transferase_dom"/>
</dbReference>
<proteinExistence type="predicted"/>
<dbReference type="Pfam" id="PF02801">
    <property type="entry name" value="Ketoacyl-synt_C"/>
    <property type="match status" value="1"/>
</dbReference>
<dbReference type="EMBL" id="JAAGRN010000002">
    <property type="protein sequence ID" value="NDY82141.1"/>
    <property type="molecule type" value="Genomic_DNA"/>
</dbReference>
<dbReference type="Gene3D" id="3.40.366.10">
    <property type="entry name" value="Malonyl-Coenzyme A Acyl Carrier Protein, domain 2"/>
    <property type="match status" value="1"/>
</dbReference>
<evidence type="ECO:0000256" key="6">
    <source>
        <dbReference type="SAM" id="MobiDB-lite"/>
    </source>
</evidence>
<evidence type="ECO:0000256" key="5">
    <source>
        <dbReference type="ARBA" id="ARBA00054155"/>
    </source>
</evidence>
<dbReference type="PROSITE" id="PS00606">
    <property type="entry name" value="KS3_1"/>
    <property type="match status" value="1"/>
</dbReference>
<dbReference type="InterPro" id="IPR015421">
    <property type="entry name" value="PyrdxlP-dep_Trfase_major"/>
</dbReference>
<dbReference type="SUPFAM" id="SSF55048">
    <property type="entry name" value="Probable ACP-binding domain of malonyl-CoA ACP transacylase"/>
    <property type="match status" value="1"/>
</dbReference>
<gene>
    <name evidence="9" type="ORF">G3I67_02745</name>
</gene>
<dbReference type="SMART" id="SM00827">
    <property type="entry name" value="PKS_AT"/>
    <property type="match status" value="1"/>
</dbReference>
<comment type="caution">
    <text evidence="9">The sequence shown here is derived from an EMBL/GenBank/DDBJ whole genome shotgun (WGS) entry which is preliminary data.</text>
</comment>
<dbReference type="GO" id="GO:0030170">
    <property type="term" value="F:pyridoxal phosphate binding"/>
    <property type="evidence" value="ECO:0007669"/>
    <property type="project" value="InterPro"/>
</dbReference>
<dbReference type="SMART" id="SM00825">
    <property type="entry name" value="PKS_KS"/>
    <property type="match status" value="1"/>
</dbReference>
<dbReference type="InterPro" id="IPR015422">
    <property type="entry name" value="PyrdxlP-dep_Trfase_small"/>
</dbReference>